<dbReference type="Proteomes" id="UP000053958">
    <property type="component" value="Unassembled WGS sequence"/>
</dbReference>
<organism evidence="7 8">
    <name type="scientific">Rasamsonia emersonii (strain ATCC 16479 / CBS 393.64 / IMI 116815)</name>
    <dbReference type="NCBI Taxonomy" id="1408163"/>
    <lineage>
        <taxon>Eukaryota</taxon>
        <taxon>Fungi</taxon>
        <taxon>Dikarya</taxon>
        <taxon>Ascomycota</taxon>
        <taxon>Pezizomycotina</taxon>
        <taxon>Eurotiomycetes</taxon>
        <taxon>Eurotiomycetidae</taxon>
        <taxon>Eurotiales</taxon>
        <taxon>Trichocomaceae</taxon>
        <taxon>Rasamsonia</taxon>
    </lineage>
</organism>
<keyword evidence="2 6" id="KW-0812">Transmembrane</keyword>
<evidence type="ECO:0000256" key="6">
    <source>
        <dbReference type="SAM" id="Phobius"/>
    </source>
</evidence>
<dbReference type="OrthoDB" id="4521223at2759"/>
<comment type="caution">
    <text evidence="7">The sequence shown here is derived from an EMBL/GenBank/DDBJ whole genome shotgun (WGS) entry which is preliminary data.</text>
</comment>
<keyword evidence="4 6" id="KW-0472">Membrane</keyword>
<evidence type="ECO:0000313" key="8">
    <source>
        <dbReference type="Proteomes" id="UP000053958"/>
    </source>
</evidence>
<feature type="transmembrane region" description="Helical" evidence="6">
    <location>
        <begin position="255"/>
        <end position="281"/>
    </location>
</feature>
<feature type="transmembrane region" description="Helical" evidence="6">
    <location>
        <begin position="26"/>
        <end position="49"/>
    </location>
</feature>
<feature type="transmembrane region" description="Helical" evidence="6">
    <location>
        <begin position="124"/>
        <end position="143"/>
    </location>
</feature>
<dbReference type="RefSeq" id="XP_013326244.1">
    <property type="nucleotide sequence ID" value="XM_013470790.1"/>
</dbReference>
<evidence type="ECO:0000256" key="1">
    <source>
        <dbReference type="ARBA" id="ARBA00004141"/>
    </source>
</evidence>
<feature type="transmembrane region" description="Helical" evidence="6">
    <location>
        <begin position="84"/>
        <end position="104"/>
    </location>
</feature>
<dbReference type="PANTHER" id="PTHR31465">
    <property type="entry name" value="PROTEIN RTA1-RELATED"/>
    <property type="match status" value="1"/>
</dbReference>
<evidence type="ECO:0000256" key="3">
    <source>
        <dbReference type="ARBA" id="ARBA00022989"/>
    </source>
</evidence>
<sequence length="323" mass="35394">MPRFTCTEVTPLCPVSKTTLGYYPNLGANAFFCAGFAVCALWTLTVGVWKHTSTYMMIMIADDDDAGYIGRIMLHHNPWSSNGFKIQIVCIILAPTLICAGIYLTLKHVARTVGPDLSRLKPRFYTWLFIPFDVFCLCLQAIGGGVDAAASSSGNINENQLRVGNDIIIAGIVLQVVNLAVFGLLSVDFFWRAKSHFRRNSCSSTSPGAEIWHSKRFRIFCTAVTGAYTGILIRCIYRIAEMSGGWGNPVMRNEVLFIVLEGVMVLYPAFILTIFAPGFFFPEMANNNNTSASNYSSSSSSRITAGPDAEEKEEKDAPGTVTA</sequence>
<dbReference type="EMBL" id="LASV01000332">
    <property type="protein sequence ID" value="KKA19632.1"/>
    <property type="molecule type" value="Genomic_DNA"/>
</dbReference>
<feature type="region of interest" description="Disordered" evidence="5">
    <location>
        <begin position="291"/>
        <end position="323"/>
    </location>
</feature>
<dbReference type="PANTHER" id="PTHR31465:SF8">
    <property type="entry name" value="DOMAIN PROTEIN, PUTATIVE (AFU_ORTHOLOGUE AFUA_6G14140)-RELATED"/>
    <property type="match status" value="1"/>
</dbReference>
<keyword evidence="8" id="KW-1185">Reference proteome</keyword>
<protein>
    <submittedName>
        <fullName evidence="7">RTA1 domain protein</fullName>
    </submittedName>
</protein>
<dbReference type="GO" id="GO:0005886">
    <property type="term" value="C:plasma membrane"/>
    <property type="evidence" value="ECO:0007669"/>
    <property type="project" value="TreeGrafter"/>
</dbReference>
<dbReference type="Pfam" id="PF04479">
    <property type="entry name" value="RTA1"/>
    <property type="match status" value="1"/>
</dbReference>
<feature type="transmembrane region" description="Helical" evidence="6">
    <location>
        <begin position="167"/>
        <end position="191"/>
    </location>
</feature>
<evidence type="ECO:0000256" key="5">
    <source>
        <dbReference type="SAM" id="MobiDB-lite"/>
    </source>
</evidence>
<dbReference type="GO" id="GO:0000324">
    <property type="term" value="C:fungal-type vacuole"/>
    <property type="evidence" value="ECO:0007669"/>
    <property type="project" value="TreeGrafter"/>
</dbReference>
<comment type="subcellular location">
    <subcellularLocation>
        <location evidence="1">Membrane</location>
        <topology evidence="1">Multi-pass membrane protein</topology>
    </subcellularLocation>
</comment>
<evidence type="ECO:0000313" key="7">
    <source>
        <dbReference type="EMBL" id="KKA19632.1"/>
    </source>
</evidence>
<gene>
    <name evidence="7" type="ORF">T310_6383</name>
</gene>
<name>A0A0F4YN04_RASE3</name>
<proteinExistence type="predicted"/>
<evidence type="ECO:0000256" key="4">
    <source>
        <dbReference type="ARBA" id="ARBA00023136"/>
    </source>
</evidence>
<feature type="compositionally biased region" description="Low complexity" evidence="5">
    <location>
        <begin position="291"/>
        <end position="301"/>
    </location>
</feature>
<reference evidence="7 8" key="1">
    <citation type="submission" date="2015-04" db="EMBL/GenBank/DDBJ databases">
        <authorList>
            <person name="Heijne W.H."/>
            <person name="Fedorova N.D."/>
            <person name="Nierman W.C."/>
            <person name="Vollebregt A.W."/>
            <person name="Zhao Z."/>
            <person name="Wu L."/>
            <person name="Kumar M."/>
            <person name="Stam H."/>
            <person name="van den Berg M.A."/>
            <person name="Pel H.J."/>
        </authorList>
    </citation>
    <scope>NUCLEOTIDE SEQUENCE [LARGE SCALE GENOMIC DNA]</scope>
    <source>
        <strain evidence="7 8">CBS 393.64</strain>
    </source>
</reference>
<keyword evidence="3 6" id="KW-1133">Transmembrane helix</keyword>
<feature type="transmembrane region" description="Helical" evidence="6">
    <location>
        <begin position="219"/>
        <end position="240"/>
    </location>
</feature>
<accession>A0A0F4YN04</accession>
<dbReference type="STRING" id="1408163.A0A0F4YN04"/>
<evidence type="ECO:0000256" key="2">
    <source>
        <dbReference type="ARBA" id="ARBA00022692"/>
    </source>
</evidence>
<dbReference type="AlphaFoldDB" id="A0A0F4YN04"/>
<dbReference type="GeneID" id="25318685"/>
<dbReference type="InterPro" id="IPR007568">
    <property type="entry name" value="RTA1"/>
</dbReference>